<sequence>MEVEYLKKIMKKCDVYFEDQLISGELLLQSFMDFLADEAGREENNGSIVLHLASPCFDAIAVAWAALTVIAGNEKDVESIIRNLRPGDKVLYDRKRAKFIGLNTDEDGMERVSIRYGGGTARIGRKSWARITPYYGQSERYDGRGIRRGNRVREEFLATLLECDKKDIPSVTDASVIIVMDRQRANRCMDGLVLQAGNLKIRLQDLVTASYFTEGNEYPYGGNAGKNEAMIKFASKISVGLDMTWESDGNEYLGMFVCGNGLIERGITELGQVMTRESIGFSVVSGGMDLSCAEELIKEYGEAGVFACTKDFLLEHTLPSVNGNDLTVELQRQADAMMDREIHKVILHGETDWKAYRDFKKAVGYVRMDELDEDERAYIIPNAYSLMNLFMTAPFSVREMEDAVKEEKIRREVGQPHVRLEELEEKLKALPANLTQAAEKIADSLETAYYAGYDDSPKRRFLKEYIQENHGHWIAVVVPKAYYADIIWNYVLPELDPETSGIEIVTMARFDGTHAYDRILVVGNLIGKHFDIFRCMSSAEITVLLYEAEAVMFHAREKRSRVTERLFNERQCTADDGNDEIEENVSVTDVDEIENVDEKITSYTEEIVTKKFDAALRQEGENNTVPPVDVSVLVRFEDGEGAMLSKHYEAYVLNDEKGEAEKKKADDLKTGDRMIFLNRDEDTRDIVDYILQELIDGGRIADGTVKDYEISRRWKNDLLEHMKKTGHSPRQLADEMKGNGVRVQKNTVMNWIDEDAHIVAPQSVESLEQIALLTNDTDMFDHAAEYFEACRRIRRVRKDILRELGTAIIKFLEGQEAPDGIIPLEIRERLGTLAAVLRIETIIKDNRSVPAYMTNRPLDLDGGL</sequence>
<name>A0AAE3APQ8_9FIRM</name>
<evidence type="ECO:0000313" key="2">
    <source>
        <dbReference type="EMBL" id="MCC2165501.1"/>
    </source>
</evidence>
<protein>
    <submittedName>
        <fullName evidence="2">DrmE family protein</fullName>
    </submittedName>
</protein>
<accession>A0AAE3APQ8</accession>
<dbReference type="AlphaFoldDB" id="A0AAE3APQ8"/>
<evidence type="ECO:0000259" key="1">
    <source>
        <dbReference type="Pfam" id="PF24957"/>
    </source>
</evidence>
<comment type="caution">
    <text evidence="2">The sequence shown here is derived from an EMBL/GenBank/DDBJ whole genome shotgun (WGS) entry which is preliminary data.</text>
</comment>
<dbReference type="NCBIfam" id="NF038316">
    <property type="entry name" value="DrmE_fam"/>
    <property type="match status" value="1"/>
</dbReference>
<dbReference type="InterPro" id="IPR049794">
    <property type="entry name" value="DrmE"/>
</dbReference>
<gene>
    <name evidence="2" type="ORF">LKD32_11570</name>
</gene>
<dbReference type="Proteomes" id="UP001198962">
    <property type="component" value="Unassembled WGS sequence"/>
</dbReference>
<dbReference type="RefSeq" id="WP_308451793.1">
    <property type="nucleotide sequence ID" value="NZ_JAJEPU010000038.1"/>
</dbReference>
<organism evidence="2 3">
    <name type="scientific">Brotaphodocola catenula</name>
    <dbReference type="NCBI Taxonomy" id="2885361"/>
    <lineage>
        <taxon>Bacteria</taxon>
        <taxon>Bacillati</taxon>
        <taxon>Bacillota</taxon>
        <taxon>Clostridia</taxon>
        <taxon>Lachnospirales</taxon>
        <taxon>Lachnospiraceae</taxon>
        <taxon>Brotaphodocola</taxon>
    </lineage>
</organism>
<keyword evidence="3" id="KW-1185">Reference proteome</keyword>
<evidence type="ECO:0000313" key="3">
    <source>
        <dbReference type="Proteomes" id="UP001198962"/>
    </source>
</evidence>
<reference evidence="2" key="1">
    <citation type="submission" date="2021-10" db="EMBL/GenBank/DDBJ databases">
        <title>Anaerobic single-cell dispensing facilitates the cultivation of human gut bacteria.</title>
        <authorList>
            <person name="Afrizal A."/>
        </authorList>
    </citation>
    <scope>NUCLEOTIDE SEQUENCE</scope>
    <source>
        <strain evidence="2">CLA-AA-H274</strain>
    </source>
</reference>
<feature type="domain" description="DISARM protein DrmE C-terminal" evidence="1">
    <location>
        <begin position="632"/>
        <end position="808"/>
    </location>
</feature>
<dbReference type="InterPro" id="IPR056666">
    <property type="entry name" value="DrmE_C"/>
</dbReference>
<dbReference type="Pfam" id="PF24957">
    <property type="entry name" value="DrmE_C"/>
    <property type="match status" value="1"/>
</dbReference>
<proteinExistence type="predicted"/>
<dbReference type="EMBL" id="JAJEPU010000038">
    <property type="protein sequence ID" value="MCC2165501.1"/>
    <property type="molecule type" value="Genomic_DNA"/>
</dbReference>